<evidence type="ECO:0000313" key="2">
    <source>
        <dbReference type="Proteomes" id="UP000244890"/>
    </source>
</evidence>
<protein>
    <submittedName>
        <fullName evidence="1">Uncharacterized protein</fullName>
    </submittedName>
</protein>
<reference evidence="1 2" key="1">
    <citation type="submission" date="2017-06" db="EMBL/GenBank/DDBJ databases">
        <title>Complete genome of Helicobacter apodemus.</title>
        <authorList>
            <person name="Cho S."/>
        </authorList>
    </citation>
    <scope>NUCLEOTIDE SEQUENCE [LARGE SCALE GENOMIC DNA]</scope>
    <source>
        <strain evidence="2">SNUVETPUB-15-01</strain>
    </source>
</reference>
<dbReference type="EMBL" id="CP021886">
    <property type="protein sequence ID" value="AWI34290.1"/>
    <property type="molecule type" value="Genomic_DNA"/>
</dbReference>
<dbReference type="AlphaFoldDB" id="A0A2U8FDF7"/>
<sequence>MTNKSLSNFKNSIHHSLRAKNKNGCLCVSEQEESSVIKDICFNKGNTDDILIIQQDIKHKNCRPIEKLFENKARVDSCDFIVLICKNKGLHIFFCEIKSSNSQKNREKALKQINSSKIFFEYLYKNYLEHFNPKDFEISIENSKNIYIYPASTSQKNSTFGADKNYLEFRTIRMDLNGNTYIDNICKFFKI</sequence>
<organism evidence="1 2">
    <name type="scientific">Helicobacter apodemus</name>
    <dbReference type="NCBI Taxonomy" id="135569"/>
    <lineage>
        <taxon>Bacteria</taxon>
        <taxon>Pseudomonadati</taxon>
        <taxon>Campylobacterota</taxon>
        <taxon>Epsilonproteobacteria</taxon>
        <taxon>Campylobacterales</taxon>
        <taxon>Helicobacteraceae</taxon>
        <taxon>Helicobacter</taxon>
    </lineage>
</organism>
<dbReference type="KEGG" id="had:CDV25_05585"/>
<accession>A0A2U8FDF7</accession>
<dbReference type="Proteomes" id="UP000244890">
    <property type="component" value="Chromosome"/>
</dbReference>
<proteinExistence type="predicted"/>
<gene>
    <name evidence="1" type="ORF">CDV25_05585</name>
</gene>
<dbReference type="OrthoDB" id="5330074at2"/>
<dbReference type="RefSeq" id="WP_108911116.1">
    <property type="nucleotide sequence ID" value="NZ_CP021886.1"/>
</dbReference>
<evidence type="ECO:0000313" key="1">
    <source>
        <dbReference type="EMBL" id="AWI34290.1"/>
    </source>
</evidence>
<name>A0A2U8FDF7_9HELI</name>